<dbReference type="AlphaFoldDB" id="D5ENB2"/>
<protein>
    <recommendedName>
        <fullName evidence="3">alpha-L-fucosidase</fullName>
        <ecNumber evidence="3">3.2.1.51</ecNumber>
    </recommendedName>
</protein>
<dbReference type="Pfam" id="PF01120">
    <property type="entry name" value="Alpha_L_fucos"/>
    <property type="match status" value="1"/>
</dbReference>
<dbReference type="EMBL" id="CP001998">
    <property type="protein sequence ID" value="ADE53547.1"/>
    <property type="molecule type" value="Genomic_DNA"/>
</dbReference>
<evidence type="ECO:0000256" key="1">
    <source>
        <dbReference type="ARBA" id="ARBA00004071"/>
    </source>
</evidence>
<dbReference type="eggNOG" id="COG3669">
    <property type="taxonomic scope" value="Bacteria"/>
</dbReference>
<dbReference type="InterPro" id="IPR017853">
    <property type="entry name" value="GH"/>
</dbReference>
<dbReference type="Gene3D" id="3.20.20.80">
    <property type="entry name" value="Glycosidases"/>
    <property type="match status" value="1"/>
</dbReference>
<evidence type="ECO:0000256" key="5">
    <source>
        <dbReference type="ARBA" id="ARBA00022801"/>
    </source>
</evidence>
<comment type="function">
    <text evidence="1">Alpha-L-fucosidase is responsible for hydrolyzing the alpha-1,6-linked fucose joined to the reducing-end N-acetylglucosamine of the carbohydrate moieties of glycoproteins.</text>
</comment>
<proteinExistence type="inferred from homology"/>
<organism evidence="8 9">
    <name type="scientific">Coraliomargarita akajimensis (strain DSM 45221 / IAM 15411 / JCM 23193 / KCTC 12865 / 04OKA010-24)</name>
    <dbReference type="NCBI Taxonomy" id="583355"/>
    <lineage>
        <taxon>Bacteria</taxon>
        <taxon>Pseudomonadati</taxon>
        <taxon>Verrucomicrobiota</taxon>
        <taxon>Opitutia</taxon>
        <taxon>Puniceicoccales</taxon>
        <taxon>Coraliomargaritaceae</taxon>
        <taxon>Coraliomargarita</taxon>
    </lineage>
</organism>
<feature type="domain" description="Glycoside hydrolase family 29 N-terminal" evidence="7">
    <location>
        <begin position="48"/>
        <end position="380"/>
    </location>
</feature>
<evidence type="ECO:0000256" key="2">
    <source>
        <dbReference type="ARBA" id="ARBA00007951"/>
    </source>
</evidence>
<dbReference type="GO" id="GO:0016139">
    <property type="term" value="P:glycoside catabolic process"/>
    <property type="evidence" value="ECO:0007669"/>
    <property type="project" value="TreeGrafter"/>
</dbReference>
<name>D5ENB2_CORAD</name>
<reference evidence="8 9" key="1">
    <citation type="journal article" date="2010" name="Stand. Genomic Sci.">
        <title>Complete genome sequence of Coraliomargarita akajimensis type strain (04OKA010-24).</title>
        <authorList>
            <person name="Mavromatis K."/>
            <person name="Abt B."/>
            <person name="Brambilla E."/>
            <person name="Lapidus A."/>
            <person name="Copeland A."/>
            <person name="Deshpande S."/>
            <person name="Nolan M."/>
            <person name="Lucas S."/>
            <person name="Tice H."/>
            <person name="Cheng J.F."/>
            <person name="Han C."/>
            <person name="Detter J.C."/>
            <person name="Woyke T."/>
            <person name="Goodwin L."/>
            <person name="Pitluck S."/>
            <person name="Held B."/>
            <person name="Brettin T."/>
            <person name="Tapia R."/>
            <person name="Ivanova N."/>
            <person name="Mikhailova N."/>
            <person name="Pati A."/>
            <person name="Liolios K."/>
            <person name="Chen A."/>
            <person name="Palaniappan K."/>
            <person name="Land M."/>
            <person name="Hauser L."/>
            <person name="Chang Y.J."/>
            <person name="Jeffries C.D."/>
            <person name="Rohde M."/>
            <person name="Goker M."/>
            <person name="Bristow J."/>
            <person name="Eisen J.A."/>
            <person name="Markowitz V."/>
            <person name="Hugenholtz P."/>
            <person name="Klenk H.P."/>
            <person name="Kyrpides N.C."/>
        </authorList>
    </citation>
    <scope>NUCLEOTIDE SEQUENCE [LARGE SCALE GENOMIC DNA]</scope>
    <source>
        <strain evidence="9">DSM 45221 / IAM 15411 / JCM 23193 / KCTC 12865</strain>
    </source>
</reference>
<evidence type="ECO:0000256" key="4">
    <source>
        <dbReference type="ARBA" id="ARBA00022729"/>
    </source>
</evidence>
<evidence type="ECO:0000259" key="7">
    <source>
        <dbReference type="Pfam" id="PF01120"/>
    </source>
</evidence>
<keyword evidence="9" id="KW-1185">Reference proteome</keyword>
<dbReference type="InterPro" id="IPR016286">
    <property type="entry name" value="FUC_metazoa-typ"/>
</dbReference>
<dbReference type="GO" id="GO:0006004">
    <property type="term" value="P:fucose metabolic process"/>
    <property type="evidence" value="ECO:0007669"/>
    <property type="project" value="InterPro"/>
</dbReference>
<dbReference type="Proteomes" id="UP000000925">
    <property type="component" value="Chromosome"/>
</dbReference>
<dbReference type="HOGENOM" id="CLU_428094_0_0_0"/>
<keyword evidence="4" id="KW-0732">Signal</keyword>
<dbReference type="PANTHER" id="PTHR10030">
    <property type="entry name" value="ALPHA-L-FUCOSIDASE"/>
    <property type="match status" value="1"/>
</dbReference>
<comment type="similarity">
    <text evidence="2">Belongs to the glycosyl hydrolase 29 family.</text>
</comment>
<evidence type="ECO:0000256" key="6">
    <source>
        <dbReference type="ARBA" id="ARBA00023295"/>
    </source>
</evidence>
<gene>
    <name evidence="8" type="ordered locus">Caka_0522</name>
</gene>
<dbReference type="InterPro" id="IPR057739">
    <property type="entry name" value="Glyco_hydro_29_N"/>
</dbReference>
<evidence type="ECO:0000313" key="8">
    <source>
        <dbReference type="EMBL" id="ADE53547.1"/>
    </source>
</evidence>
<dbReference type="EC" id="3.2.1.51" evidence="3"/>
<accession>D5ENB2</accession>
<dbReference type="PANTHER" id="PTHR10030:SF37">
    <property type="entry name" value="ALPHA-L-FUCOSIDASE-RELATED"/>
    <property type="match status" value="1"/>
</dbReference>
<sequence length="639" mass="72574">MLSATILPNSNSQIHYKLIPVMKTTSIGLITALSMFSLVAPAASANGDSHPSMAETYANREMPEWFNEAKFGIFVVWGPYSVPGYRARGYAEWYGKEMFSNPDTKAYHAKRYGEDFPYENFADMFTAELWDPDYWCKLFADSGAKYVVTTANYHDGFSMYPTEFGQFNEETNWNSMERGPMRDIIGELNVAGEKHGLKMGIYFSVYEWYHPLWLKGDLERYAEEWYQPKFKEVVTKYKPWHIFLDGEWNGEVERWGSDQLAHWLYTESPVKDYVVTNDRWGRCRGEFGDVFESEYGGGRYTSPHHPWQEDRGIGRSYGYNRAESIYDYDSRDQLIRTFSGVVGGGGNFLLCVGPTGDGRIPVIMQERLLQVGDWLKVNGDAIYGTTASPFWPRKFNWGTISTKPGKLYLHVHNSKLGGLQIDGVDVQVNAASLLHKSGNQPVEFTKLENGIRFDWSKQLNDPAVTVIELDVDEGYTMNKTPHQYSNGVVVFDVWSMQVHGEQAYPNYQGIDNRLFMHEWLNPEEYLTGEFILKQPGKYKVELIYASQAAEGGKALSEHAGAVFDPKANTTVGGHFTMNLGDNSMGLVIQNVNNKERPQTVSVGTVEFSAAGKQQFKLKPDATKPWNGFMFQGVRLIPVK</sequence>
<keyword evidence="6 8" id="KW-0326">Glycosidase</keyword>
<dbReference type="GO" id="GO:0004560">
    <property type="term" value="F:alpha-L-fucosidase activity"/>
    <property type="evidence" value="ECO:0007669"/>
    <property type="project" value="UniProtKB-EC"/>
</dbReference>
<dbReference type="STRING" id="583355.Caka_0522"/>
<evidence type="ECO:0000256" key="3">
    <source>
        <dbReference type="ARBA" id="ARBA00012662"/>
    </source>
</evidence>
<dbReference type="InterPro" id="IPR000933">
    <property type="entry name" value="Glyco_hydro_29"/>
</dbReference>
<evidence type="ECO:0000313" key="9">
    <source>
        <dbReference type="Proteomes" id="UP000000925"/>
    </source>
</evidence>
<dbReference type="KEGG" id="caa:Caka_0522"/>
<dbReference type="PRINTS" id="PR00741">
    <property type="entry name" value="GLHYDRLASE29"/>
</dbReference>
<keyword evidence="5 8" id="KW-0378">Hydrolase</keyword>
<dbReference type="CAZy" id="GH29">
    <property type="family name" value="Glycoside Hydrolase Family 29"/>
</dbReference>
<dbReference type="SUPFAM" id="SSF51445">
    <property type="entry name" value="(Trans)glycosidases"/>
    <property type="match status" value="1"/>
</dbReference>
<dbReference type="GO" id="GO:0005764">
    <property type="term" value="C:lysosome"/>
    <property type="evidence" value="ECO:0007669"/>
    <property type="project" value="TreeGrafter"/>
</dbReference>
<dbReference type="SMART" id="SM00812">
    <property type="entry name" value="Alpha_L_fucos"/>
    <property type="match status" value="1"/>
</dbReference>